<proteinExistence type="predicted"/>
<evidence type="ECO:0000313" key="2">
    <source>
        <dbReference type="Proteomes" id="UP000324120"/>
    </source>
</evidence>
<protein>
    <submittedName>
        <fullName evidence="1">Uncharacterized protein</fullName>
    </submittedName>
</protein>
<dbReference type="InterPro" id="IPR036388">
    <property type="entry name" value="WH-like_DNA-bd_sf"/>
</dbReference>
<dbReference type="Gene3D" id="1.10.10.10">
    <property type="entry name" value="Winged helix-like DNA-binding domain superfamily/Winged helix DNA-binding domain"/>
    <property type="match status" value="1"/>
</dbReference>
<dbReference type="CDD" id="cd10144">
    <property type="entry name" value="Peptidase_S74_CIMCD"/>
    <property type="match status" value="1"/>
</dbReference>
<dbReference type="Proteomes" id="UP000324120">
    <property type="component" value="Unassembled WGS sequence"/>
</dbReference>
<evidence type="ECO:0000313" key="1">
    <source>
        <dbReference type="EMBL" id="TZE51956.1"/>
    </source>
</evidence>
<sequence>MSTKFKTVITTAGAAKLAAATVPGGKKVTLSAMAVGDGNGKLPVPDAGQTKLVHEVWRHALNKVSVDNKNKNYIVAELVVPPEVGGFWMRELGLYDDAGTLIAVANMAESYKPELAEGSGRAQTCRMVIIVSNVASVELSIDASTVMATQDYVDKAISSFHRTVIDDVVLQHKVVHDIDYAGIFDGADNMSQGFCICDTPQGTRMFLHQPVSGGVRIVETTFNPDGENENPTVISFSPVFADIGHQSIGAVCEDGRVMLYTPTADGKGVNIINWNGADTSLTDVTRTEIFTSDFFTGDEIITVALSVDGSLLIVQSSNEAVHLHYNRDDRRTVYVFDRASLTFKHRIYLSTQSMVSQAFQGMASDGHYLFAYYGYTGVFLTHRIVVYNLSTGEVVRQFNVDGVRARYGRQKMLGNAELGYPVLQEAEGLALHNGKLYLLDMDFWCQTADVVSFEGAYFAARATNFSGRSPVNPSYWTPTAYGTAAATKYDATKSYTCGVATKRSKAVVSVEAYDGTGYLVDSGVAFPDSHASLFLSPNAVNIALSPNEDFQVAAYEQNLRSHRPLFEVRKEAPDTDTSAAVFRLYGDAFRTGEYTGRFVQWKHRLNTVHDCLEIRADVDLLSGGGINLYSMNDTQSAGRTRLYCTDGSETWSVLLSPVSPAFHPDQDKAMNLGSSPNRWNVAYLQGVNIKSDDETQKRMAISTTLKAGAFQVSTAGNLGIYDDSADAYVIAARSDGTAFMQMDTDINGAFRPSVNNTSDLGAPNKAFRSVYLCNSPTVVSDATLKDTPRDATAAENAAFAEIARLPGVWRWLQRIEEEGEDARLHAGPTVQAAIAVMEKHGLDWRKYSAFCLDSWEAEEAQYEDIPEEYEDIPVQPAIYSDEGELLSGTTRVLTRQAERVLVRPATEAGSRYRFRKEELLWWCLRAVVSQVDLLMERFVDLNRRLMKLETSE</sequence>
<comment type="caution">
    <text evidence="1">The sequence shown here is derived from an EMBL/GenBank/DDBJ whole genome shotgun (WGS) entry which is preliminary data.</text>
</comment>
<dbReference type="Pfam" id="PF13884">
    <property type="entry name" value="Peptidase_S74"/>
    <property type="match status" value="1"/>
</dbReference>
<dbReference type="InterPro" id="IPR051934">
    <property type="entry name" value="Phage_Tail_Fiber_Structural"/>
</dbReference>
<accession>A0A5D7MNH9</accession>
<dbReference type="Pfam" id="PF12571">
    <property type="entry name" value="Phage_tail_fib"/>
    <property type="match status" value="1"/>
</dbReference>
<dbReference type="RefSeq" id="WP_076797577.1">
    <property type="nucleotide sequence ID" value="NZ_BFOY01000192.1"/>
</dbReference>
<dbReference type="EMBL" id="VHKY01000001">
    <property type="protein sequence ID" value="TZE51956.1"/>
    <property type="molecule type" value="Genomic_DNA"/>
</dbReference>
<organism evidence="1 2">
    <name type="scientific">Escherichia coli</name>
    <dbReference type="NCBI Taxonomy" id="562"/>
    <lineage>
        <taxon>Bacteria</taxon>
        <taxon>Pseudomonadati</taxon>
        <taxon>Pseudomonadota</taxon>
        <taxon>Gammaproteobacteria</taxon>
        <taxon>Enterobacterales</taxon>
        <taxon>Enterobacteriaceae</taxon>
        <taxon>Escherichia</taxon>
    </lineage>
</organism>
<dbReference type="InterPro" id="IPR030392">
    <property type="entry name" value="S74_ICA"/>
</dbReference>
<dbReference type="InterPro" id="IPR022225">
    <property type="entry name" value="Phage_tail_fibre_N"/>
</dbReference>
<dbReference type="PANTHER" id="PTHR35191">
    <property type="entry name" value="PROPHAGE SIDE TAIL FIBER PROTEIN HOMOLOG STFQ-RELATED"/>
    <property type="match status" value="1"/>
</dbReference>
<reference evidence="1 2" key="1">
    <citation type="submission" date="2019-06" db="EMBL/GenBank/DDBJ databases">
        <title>The presence and diversity of blaCTX-M among Escherichia coli from urban wastewater and feedlot cattle, in Alberta, Canada.</title>
        <authorList>
            <person name="Cormier A.C."/>
            <person name="Chalmer G."/>
            <person name="Cook S.R."/>
            <person name="Zaheer R."/>
            <person name="Hannon S.J."/>
            <person name="Booker C.W."/>
            <person name="Read R."/>
            <person name="Gow S.P."/>
            <person name="Mcallister T.A."/>
            <person name="Boerlin P."/>
        </authorList>
    </citation>
    <scope>NUCLEOTIDE SEQUENCE [LARGE SCALE GENOMIC DNA]</scope>
    <source>
        <strain evidence="1 2">347</strain>
    </source>
</reference>
<name>A0A5D7MNH9_ECOLX</name>
<dbReference type="AlphaFoldDB" id="A0A5D7MNH9"/>
<dbReference type="PROSITE" id="PS51688">
    <property type="entry name" value="ICA"/>
    <property type="match status" value="1"/>
</dbReference>
<dbReference type="SUPFAM" id="SSF82171">
    <property type="entry name" value="DPP6 N-terminal domain-like"/>
    <property type="match status" value="1"/>
</dbReference>
<dbReference type="PANTHER" id="PTHR35191:SF1">
    <property type="entry name" value="PROPHAGE SIDE TAIL FIBER PROTEIN HOMOLOG STFQ-RELATED"/>
    <property type="match status" value="1"/>
</dbReference>
<gene>
    <name evidence="1" type="ORF">FKO60_01895</name>
</gene>